<name>A0A8C4RCR0_EPTBU</name>
<accession>A0A8C4RCR0</accession>
<evidence type="ECO:0000256" key="2">
    <source>
        <dbReference type="ARBA" id="ARBA00022782"/>
    </source>
</evidence>
<dbReference type="GO" id="GO:0000981">
    <property type="term" value="F:DNA-binding transcription factor activity, RNA polymerase II-specific"/>
    <property type="evidence" value="ECO:0007669"/>
    <property type="project" value="TreeGrafter"/>
</dbReference>
<proteinExistence type="predicted"/>
<dbReference type="Pfam" id="PF00010">
    <property type="entry name" value="HLH"/>
    <property type="match status" value="1"/>
</dbReference>
<dbReference type="PANTHER" id="PTHR19290">
    <property type="entry name" value="BASIC HELIX-LOOP-HELIX PROTEIN NEUROGENIN-RELATED"/>
    <property type="match status" value="1"/>
</dbReference>
<dbReference type="InterPro" id="IPR036638">
    <property type="entry name" value="HLH_DNA-bd_sf"/>
</dbReference>
<evidence type="ECO:0000256" key="7">
    <source>
        <dbReference type="ARBA" id="ARBA00023242"/>
    </source>
</evidence>
<dbReference type="GeneTree" id="ENSGT00940000162170"/>
<dbReference type="GO" id="GO:0045944">
    <property type="term" value="P:positive regulation of transcription by RNA polymerase II"/>
    <property type="evidence" value="ECO:0007669"/>
    <property type="project" value="TreeGrafter"/>
</dbReference>
<keyword evidence="6" id="KW-0804">Transcription</keyword>
<evidence type="ECO:0000259" key="8">
    <source>
        <dbReference type="PROSITE" id="PS50888"/>
    </source>
</evidence>
<reference evidence="9" key="2">
    <citation type="submission" date="2025-09" db="UniProtKB">
        <authorList>
            <consortium name="Ensembl"/>
        </authorList>
    </citation>
    <scope>IDENTIFICATION</scope>
</reference>
<reference evidence="9" key="1">
    <citation type="submission" date="2025-08" db="UniProtKB">
        <authorList>
            <consortium name="Ensembl"/>
        </authorList>
    </citation>
    <scope>IDENTIFICATION</scope>
</reference>
<dbReference type="Ensembl" id="ENSEBUT00000028187.1">
    <property type="protein sequence ID" value="ENSEBUP00000027611.1"/>
    <property type="gene ID" value="ENSEBUG00000016904.1"/>
</dbReference>
<dbReference type="InterPro" id="IPR011598">
    <property type="entry name" value="bHLH_dom"/>
</dbReference>
<dbReference type="GO" id="GO:0070888">
    <property type="term" value="F:E-box binding"/>
    <property type="evidence" value="ECO:0007669"/>
    <property type="project" value="TreeGrafter"/>
</dbReference>
<keyword evidence="7" id="KW-0539">Nucleus</keyword>
<dbReference type="SMART" id="SM00353">
    <property type="entry name" value="HLH"/>
    <property type="match status" value="1"/>
</dbReference>
<dbReference type="Proteomes" id="UP000694388">
    <property type="component" value="Unplaced"/>
</dbReference>
<keyword evidence="10" id="KW-1185">Reference proteome</keyword>
<evidence type="ECO:0000256" key="3">
    <source>
        <dbReference type="ARBA" id="ARBA00022902"/>
    </source>
</evidence>
<keyword evidence="3" id="KW-0524">Neurogenesis</keyword>
<feature type="domain" description="BHLH" evidence="8">
    <location>
        <begin position="95"/>
        <end position="147"/>
    </location>
</feature>
<dbReference type="GO" id="GO:0046983">
    <property type="term" value="F:protein dimerization activity"/>
    <property type="evidence" value="ECO:0007669"/>
    <property type="project" value="InterPro"/>
</dbReference>
<organism evidence="9 10">
    <name type="scientific">Eptatretus burgeri</name>
    <name type="common">Inshore hagfish</name>
    <dbReference type="NCBI Taxonomy" id="7764"/>
    <lineage>
        <taxon>Eukaryota</taxon>
        <taxon>Metazoa</taxon>
        <taxon>Chordata</taxon>
        <taxon>Craniata</taxon>
        <taxon>Vertebrata</taxon>
        <taxon>Cyclostomata</taxon>
        <taxon>Myxini</taxon>
        <taxon>Myxiniformes</taxon>
        <taxon>Myxinidae</taxon>
        <taxon>Eptatretinae</taxon>
        <taxon>Eptatretus</taxon>
    </lineage>
</organism>
<dbReference type="PROSITE" id="PS50888">
    <property type="entry name" value="BHLH"/>
    <property type="match status" value="1"/>
</dbReference>
<dbReference type="SUPFAM" id="SSF47459">
    <property type="entry name" value="HLH, helix-loop-helix DNA-binding domain"/>
    <property type="match status" value="1"/>
</dbReference>
<dbReference type="GO" id="GO:0005634">
    <property type="term" value="C:nucleus"/>
    <property type="evidence" value="ECO:0007669"/>
    <property type="project" value="TreeGrafter"/>
</dbReference>
<evidence type="ECO:0000256" key="1">
    <source>
        <dbReference type="ARBA" id="ARBA00022473"/>
    </source>
</evidence>
<keyword evidence="4" id="KW-0805">Transcription regulation</keyword>
<keyword evidence="5" id="KW-0238">DNA-binding</keyword>
<keyword evidence="1" id="KW-0217">Developmental protein</keyword>
<evidence type="ECO:0000313" key="9">
    <source>
        <dbReference type="Ensembl" id="ENSEBUP00000027611.1"/>
    </source>
</evidence>
<evidence type="ECO:0000313" key="10">
    <source>
        <dbReference type="Proteomes" id="UP000694388"/>
    </source>
</evidence>
<evidence type="ECO:0000256" key="5">
    <source>
        <dbReference type="ARBA" id="ARBA00023125"/>
    </source>
</evidence>
<dbReference type="PANTHER" id="PTHR19290:SF163">
    <property type="entry name" value="BASIC HELIX-LOOP-HELIX NEURAL TRANSCRIPTION FACTOR TAP"/>
    <property type="match status" value="1"/>
</dbReference>
<sequence length="212" mass="24328">MPHADKIYASLHHRYTNHLSKLELHLLRKPFTLHAECSAISKHSDTLRSIPNGSLAGSPVCSRARRCKGGGRPGRTAGALGGIRSDEQLVRLKQTRRMKANDRERSRMHMLNDALDELRTVLPTLPDDAKLTKIETLRFAYNYIWVLSETLRLGGPAPQWSYRGGRACKRARNGIINGFDPFFEPLPLQSRPRREVPMLTWHRWNRDRKMKS</sequence>
<evidence type="ECO:0000256" key="6">
    <source>
        <dbReference type="ARBA" id="ARBA00023163"/>
    </source>
</evidence>
<dbReference type="AlphaFoldDB" id="A0A8C4RCR0"/>
<evidence type="ECO:0000256" key="4">
    <source>
        <dbReference type="ARBA" id="ARBA00023015"/>
    </source>
</evidence>
<dbReference type="GO" id="GO:0061564">
    <property type="term" value="P:axon development"/>
    <property type="evidence" value="ECO:0007669"/>
    <property type="project" value="TreeGrafter"/>
</dbReference>
<dbReference type="InterPro" id="IPR050359">
    <property type="entry name" value="bHLH_transcription_factors"/>
</dbReference>
<dbReference type="FunFam" id="4.10.280.10:FF:000006">
    <property type="entry name" value="Neurogenic differentiation factor"/>
    <property type="match status" value="1"/>
</dbReference>
<protein>
    <recommendedName>
        <fullName evidence="8">BHLH domain-containing protein</fullName>
    </recommendedName>
</protein>
<keyword evidence="2" id="KW-0221">Differentiation</keyword>
<dbReference type="Gene3D" id="4.10.280.10">
    <property type="entry name" value="Helix-loop-helix DNA-binding domain"/>
    <property type="match status" value="1"/>
</dbReference>
<dbReference type="GO" id="GO:0007423">
    <property type="term" value="P:sensory organ development"/>
    <property type="evidence" value="ECO:0007669"/>
    <property type="project" value="TreeGrafter"/>
</dbReference>